<feature type="domain" description="RING-type" evidence="14">
    <location>
        <begin position="382"/>
        <end position="613"/>
    </location>
</feature>
<dbReference type="GO" id="GO:0061630">
    <property type="term" value="F:ubiquitin protein ligase activity"/>
    <property type="evidence" value="ECO:0007669"/>
    <property type="project" value="UniProtKB-EC"/>
</dbReference>
<evidence type="ECO:0000256" key="12">
    <source>
        <dbReference type="SAM" id="MobiDB-lite"/>
    </source>
</evidence>
<dbReference type="Gene3D" id="3.30.40.10">
    <property type="entry name" value="Zinc/RING finger domain, C3HC4 (zinc finger)"/>
    <property type="match status" value="1"/>
</dbReference>
<dbReference type="AlphaFoldDB" id="A0AAW1RGF8"/>
<dbReference type="GO" id="GO:0016567">
    <property type="term" value="P:protein ubiquitination"/>
    <property type="evidence" value="ECO:0007669"/>
    <property type="project" value="InterPro"/>
</dbReference>
<comment type="similarity">
    <text evidence="3">Belongs to the RBR family. Ariadne subfamily.</text>
</comment>
<name>A0AAW1RGF8_9CHLO</name>
<organism evidence="15 16">
    <name type="scientific">Elliptochloris bilobata</name>
    <dbReference type="NCBI Taxonomy" id="381761"/>
    <lineage>
        <taxon>Eukaryota</taxon>
        <taxon>Viridiplantae</taxon>
        <taxon>Chlorophyta</taxon>
        <taxon>core chlorophytes</taxon>
        <taxon>Trebouxiophyceae</taxon>
        <taxon>Trebouxiophyceae incertae sedis</taxon>
        <taxon>Elliptochloris clade</taxon>
        <taxon>Elliptochloris</taxon>
    </lineage>
</organism>
<feature type="domain" description="RING-type" evidence="13">
    <location>
        <begin position="386"/>
        <end position="433"/>
    </location>
</feature>
<evidence type="ECO:0000256" key="4">
    <source>
        <dbReference type="ARBA" id="ARBA00012251"/>
    </source>
</evidence>
<feature type="region of interest" description="Disordered" evidence="12">
    <location>
        <begin position="353"/>
        <end position="374"/>
    </location>
</feature>
<keyword evidence="16" id="KW-1185">Reference proteome</keyword>
<keyword evidence="8 11" id="KW-0863">Zinc-finger</keyword>
<evidence type="ECO:0000256" key="2">
    <source>
        <dbReference type="ARBA" id="ARBA00003976"/>
    </source>
</evidence>
<dbReference type="InterPro" id="IPR031127">
    <property type="entry name" value="E3_UB_ligase_RBR"/>
</dbReference>
<evidence type="ECO:0000256" key="7">
    <source>
        <dbReference type="ARBA" id="ARBA00022737"/>
    </source>
</evidence>
<dbReference type="InterPro" id="IPR013083">
    <property type="entry name" value="Znf_RING/FYVE/PHD"/>
</dbReference>
<evidence type="ECO:0000256" key="6">
    <source>
        <dbReference type="ARBA" id="ARBA00022723"/>
    </source>
</evidence>
<evidence type="ECO:0000256" key="1">
    <source>
        <dbReference type="ARBA" id="ARBA00001798"/>
    </source>
</evidence>
<keyword evidence="10" id="KW-0862">Zinc</keyword>
<dbReference type="GO" id="GO:0008270">
    <property type="term" value="F:zinc ion binding"/>
    <property type="evidence" value="ECO:0007669"/>
    <property type="project" value="UniProtKB-KW"/>
</dbReference>
<evidence type="ECO:0000256" key="8">
    <source>
        <dbReference type="ARBA" id="ARBA00022771"/>
    </source>
</evidence>
<feature type="region of interest" description="Disordered" evidence="12">
    <location>
        <begin position="809"/>
        <end position="828"/>
    </location>
</feature>
<evidence type="ECO:0000259" key="13">
    <source>
        <dbReference type="PROSITE" id="PS50089"/>
    </source>
</evidence>
<evidence type="ECO:0000256" key="10">
    <source>
        <dbReference type="ARBA" id="ARBA00022833"/>
    </source>
</evidence>
<reference evidence="15 16" key="1">
    <citation type="journal article" date="2024" name="Nat. Commun.">
        <title>Phylogenomics reveals the evolutionary origins of lichenization in chlorophyte algae.</title>
        <authorList>
            <person name="Puginier C."/>
            <person name="Libourel C."/>
            <person name="Otte J."/>
            <person name="Skaloud P."/>
            <person name="Haon M."/>
            <person name="Grisel S."/>
            <person name="Petersen M."/>
            <person name="Berrin J.G."/>
            <person name="Delaux P.M."/>
            <person name="Dal Grande F."/>
            <person name="Keller J."/>
        </authorList>
    </citation>
    <scope>NUCLEOTIDE SEQUENCE [LARGE SCALE GENOMIC DNA]</scope>
    <source>
        <strain evidence="15 16">SAG 245.80</strain>
    </source>
</reference>
<comment type="function">
    <text evidence="2">Might act as an E3 ubiquitin-protein ligase, or as part of E3 complex, which accepts ubiquitin from specific E2 ubiquitin-conjugating enzymes and then transfers it to substrates.</text>
</comment>
<dbReference type="PROSITE" id="PS51873">
    <property type="entry name" value="TRIAD"/>
    <property type="match status" value="1"/>
</dbReference>
<evidence type="ECO:0000259" key="14">
    <source>
        <dbReference type="PROSITE" id="PS51873"/>
    </source>
</evidence>
<dbReference type="Gene3D" id="1.20.120.1750">
    <property type="match status" value="1"/>
</dbReference>
<dbReference type="Gene3D" id="1.25.40.20">
    <property type="entry name" value="Ankyrin repeat-containing domain"/>
    <property type="match status" value="1"/>
</dbReference>
<feature type="compositionally biased region" description="Low complexity" evidence="12">
    <location>
        <begin position="819"/>
        <end position="828"/>
    </location>
</feature>
<protein>
    <recommendedName>
        <fullName evidence="4">RBR-type E3 ubiquitin transferase</fullName>
        <ecNumber evidence="4">2.3.2.31</ecNumber>
    </recommendedName>
</protein>
<dbReference type="PROSITE" id="PS50089">
    <property type="entry name" value="ZF_RING_2"/>
    <property type="match status" value="1"/>
</dbReference>
<proteinExistence type="inferred from homology"/>
<dbReference type="EMBL" id="JALJOU010000041">
    <property type="protein sequence ID" value="KAK9832550.1"/>
    <property type="molecule type" value="Genomic_DNA"/>
</dbReference>
<dbReference type="InterPro" id="IPR002867">
    <property type="entry name" value="IBR_dom"/>
</dbReference>
<dbReference type="PANTHER" id="PTHR11685">
    <property type="entry name" value="RBR FAMILY RING FINGER AND IBR DOMAIN-CONTAINING"/>
    <property type="match status" value="1"/>
</dbReference>
<evidence type="ECO:0000313" key="16">
    <source>
        <dbReference type="Proteomes" id="UP001445335"/>
    </source>
</evidence>
<dbReference type="EC" id="2.3.2.31" evidence="4"/>
<evidence type="ECO:0000313" key="15">
    <source>
        <dbReference type="EMBL" id="KAK9832550.1"/>
    </source>
</evidence>
<gene>
    <name evidence="15" type="ORF">WJX81_008317</name>
</gene>
<evidence type="ECO:0000256" key="9">
    <source>
        <dbReference type="ARBA" id="ARBA00022786"/>
    </source>
</evidence>
<sequence length="853" mass="90053">MHPYEDRCGDVREVEALLREQRSVVKLALQAVGGRWLLACLGVEEDWRQPARLDYVYDDDCANMAVHYIAAGAPVSLMSRILASLGAAGMYGAVATPHARDRAALLRRLLDAGAAVDLGAINARLETPVHCALRSCSLQLLEVMLTHEPSGGARRPGAAVTEKDAANERPLDIALTTQQWPAVRLLVSAGALTKCPELDDARRELEQLLPTPASSKAGGGLASALPFGLASLFGLVAPAEAQRGDGCAADAAPSPAAAAAAIPGLRPLDSNVFPVIGHSAERGRRAGGACAAFTVLHGLDEVARHRQRSVAHVAFVLDCGEAAAAELLSQCCWDEPAAIEAYHARHTDSGTHAGGAAVAPAGGNTPGQAQAAGPAPACTEPATAQCIVCFEEMRLAEHRPVRLACGHATCTACWKGILVTKLGDGDVGRAACPAVGCCEALPLASVRAMLSKADTARYERLLAQQYVDANPRLRWCQRPGCGRSLALDAREGAADGMAAAAANRRALDVACDCGAAFCFSCLRAPHEPAGCDSAREWEGVLRVARAQAASRDESWLSRHTKACPGCGSRIQKNGGCNHMVCSLCRRHFCWVCGGDWSEHNSATGGYYRCNRYVLQAGDAGDAGGSGGAPWAFFGDFLSKIQDAAARFRLNYYLRRYQAADCDARQLYVLRNSYVLGYFLSWSERRRYFEEVQGKLEVAVEQSSLPLALMPDVQIIMRAAEQQHRARSGAPPQPADAGLPAPSANHPLPVSIADGEMLRRQFYFAVAVHERAAQLRALTADAAAEKENLLRGARDGLFADAPSTALTRAAAGLPPPSPRAPGAGSPASGGLTGALHTMAAAVAYFWQGDGGTER</sequence>
<dbReference type="SMART" id="SM00647">
    <property type="entry name" value="IBR"/>
    <property type="match status" value="2"/>
</dbReference>
<keyword evidence="5" id="KW-0808">Transferase</keyword>
<dbReference type="InterPro" id="IPR044066">
    <property type="entry name" value="TRIAD_supradom"/>
</dbReference>
<dbReference type="SUPFAM" id="SSF57850">
    <property type="entry name" value="RING/U-box"/>
    <property type="match status" value="3"/>
</dbReference>
<feature type="region of interest" description="Disordered" evidence="12">
    <location>
        <begin position="720"/>
        <end position="745"/>
    </location>
</feature>
<dbReference type="InterPro" id="IPR036770">
    <property type="entry name" value="Ankyrin_rpt-contain_sf"/>
</dbReference>
<dbReference type="Pfam" id="PF01485">
    <property type="entry name" value="IBR"/>
    <property type="match status" value="1"/>
</dbReference>
<keyword evidence="9" id="KW-0833">Ubl conjugation pathway</keyword>
<keyword evidence="6" id="KW-0479">Metal-binding</keyword>
<comment type="catalytic activity">
    <reaction evidence="1">
        <text>[E2 ubiquitin-conjugating enzyme]-S-ubiquitinyl-L-cysteine + [acceptor protein]-L-lysine = [E2 ubiquitin-conjugating enzyme]-L-cysteine + [acceptor protein]-N(6)-ubiquitinyl-L-lysine.</text>
        <dbReference type="EC" id="2.3.2.31"/>
    </reaction>
</comment>
<dbReference type="InterPro" id="IPR001841">
    <property type="entry name" value="Znf_RING"/>
</dbReference>
<keyword evidence="7" id="KW-0677">Repeat</keyword>
<comment type="caution">
    <text evidence="15">The sequence shown here is derived from an EMBL/GenBank/DDBJ whole genome shotgun (WGS) entry which is preliminary data.</text>
</comment>
<dbReference type="Pfam" id="PF22191">
    <property type="entry name" value="IBR_1"/>
    <property type="match status" value="1"/>
</dbReference>
<evidence type="ECO:0000256" key="11">
    <source>
        <dbReference type="PROSITE-ProRule" id="PRU00175"/>
    </source>
</evidence>
<evidence type="ECO:0000256" key="5">
    <source>
        <dbReference type="ARBA" id="ARBA00022679"/>
    </source>
</evidence>
<accession>A0AAW1RGF8</accession>
<dbReference type="SUPFAM" id="SSF48403">
    <property type="entry name" value="Ankyrin repeat"/>
    <property type="match status" value="1"/>
</dbReference>
<evidence type="ECO:0000256" key="3">
    <source>
        <dbReference type="ARBA" id="ARBA00005884"/>
    </source>
</evidence>
<dbReference type="Proteomes" id="UP001445335">
    <property type="component" value="Unassembled WGS sequence"/>
</dbReference>